<feature type="disulfide bond" evidence="4">
    <location>
        <begin position="247"/>
        <end position="308"/>
    </location>
</feature>
<reference evidence="11" key="1">
    <citation type="submission" date="2025-08" db="UniProtKB">
        <authorList>
            <consortium name="RefSeq"/>
        </authorList>
    </citation>
    <scope>IDENTIFICATION</scope>
    <source>
        <strain evidence="11">S238N-H82</strain>
        <tissue evidence="11">Testes</tissue>
    </source>
</reference>
<feature type="compositionally biased region" description="Polar residues" evidence="6">
    <location>
        <begin position="164"/>
        <end position="191"/>
    </location>
</feature>
<keyword evidence="2 4" id="KW-1015">Disulfide bond</keyword>
<dbReference type="SUPFAM" id="SSF56487">
    <property type="entry name" value="SRCR-like"/>
    <property type="match status" value="3"/>
</dbReference>
<gene>
    <name evidence="11" type="primary">LOC118407461</name>
</gene>
<dbReference type="AlphaFoldDB" id="A0A9J7KHQ9"/>
<evidence type="ECO:0000259" key="9">
    <source>
        <dbReference type="PROSITE" id="PS51406"/>
    </source>
</evidence>
<accession>A0A9J7KHQ9</accession>
<dbReference type="InterPro" id="IPR036772">
    <property type="entry name" value="SRCR-like_dom_sf"/>
</dbReference>
<feature type="region of interest" description="Disordered" evidence="6">
    <location>
        <begin position="164"/>
        <end position="200"/>
    </location>
</feature>
<dbReference type="Proteomes" id="UP000001554">
    <property type="component" value="Unplaced"/>
</dbReference>
<keyword evidence="3" id="KW-0325">Glycoprotein</keyword>
<dbReference type="PROSITE" id="PS50287">
    <property type="entry name" value="SRCR_2"/>
    <property type="match status" value="3"/>
</dbReference>
<feature type="coiled-coil region" evidence="5">
    <location>
        <begin position="63"/>
        <end position="111"/>
    </location>
</feature>
<dbReference type="PANTHER" id="PTHR48071:SF18">
    <property type="entry name" value="DELETED IN MALIGNANT BRAIN TUMORS 1 PROTEIN-RELATED"/>
    <property type="match status" value="1"/>
</dbReference>
<comment type="caution">
    <text evidence="4">Lacks conserved residue(s) required for the propagation of feature annotation.</text>
</comment>
<keyword evidence="5" id="KW-0175">Coiled coil</keyword>
<dbReference type="Gene3D" id="3.10.250.10">
    <property type="entry name" value="SRCR-like domain"/>
    <property type="match status" value="3"/>
</dbReference>
<evidence type="ECO:0000256" key="7">
    <source>
        <dbReference type="SAM" id="SignalP"/>
    </source>
</evidence>
<protein>
    <submittedName>
        <fullName evidence="11">Deleted in malignant brain tumors 1 protein-like</fullName>
    </submittedName>
</protein>
<feature type="disulfide bond" evidence="4">
    <location>
        <begin position="489"/>
        <end position="499"/>
    </location>
</feature>
<evidence type="ECO:0000256" key="6">
    <source>
        <dbReference type="SAM" id="MobiDB-lite"/>
    </source>
</evidence>
<dbReference type="SUPFAM" id="SSF56496">
    <property type="entry name" value="Fibrinogen C-terminal domain-like"/>
    <property type="match status" value="1"/>
</dbReference>
<dbReference type="GeneID" id="118407461"/>
<dbReference type="InterPro" id="IPR014716">
    <property type="entry name" value="Fibrinogen_a/b/g_C_1"/>
</dbReference>
<sequence>MASAVLLGVLALCVSFPARAQDVRRQYVAGCGSFSPPGFEKQLADMKEETDRMKNQVDLLSLVQTLMIQQSDLTSRVNSLEQQKTSQQGLMDSLTNQLSEERVRSAKLESRVQNLTTTLYEHDINIKQRLQCSCERLVPDDVISTITATLPSEPVFTTVAPVTKVTSPTEPKTDTPTESPAAKMTTTTQPGISPPAAELTGPVTGIQIRLAAGSTQLEGRVEVRNGTGQWGSVCDDNFDLQDAHVVCRQLDFGAALEVKLAGHFGEGSGNVWLDEVACRGIETDLGDCPADSWGRSDCSHKEDVGVICAGDAALRLVGGRAPWKGRLQIRPWGALEWGAVCNTSWTEAEAGFVCRQMGYTGGVTSSGQADIGEGPENIWLGDVTCSGDETNILSCGFSWEPSDCDHRQDVHVICTGRVSVRLAGSQNPSEGRVEIHPGNGDWGTVCDDGFDDRDAQVVCRQLGYYTGSARVGGLFPEGTGNIWLDNLNCAGNESSVAGCEINRWGDHDCTHKEDAGVVCEAEEEDCAEYHSSGVTTSGVYPIGLLPDDVEAYCDMDTAGESRYAEYSTFRVSGESDGYRLRISGYSGTAGNSMALNGYRFSTVDRDNDGSSSRHCSQGYGQGGWWFGACGSSALNGRYLGNCGSSCPAWQGVVWHNWRGGSYSLKSVSMKIRP</sequence>
<feature type="domain" description="SRCR" evidence="8">
    <location>
        <begin position="314"/>
        <end position="415"/>
    </location>
</feature>
<keyword evidence="1 7" id="KW-0732">Signal</keyword>
<dbReference type="InterPro" id="IPR001190">
    <property type="entry name" value="SRCR"/>
</dbReference>
<dbReference type="FunFam" id="3.10.250.10:FF:000001">
    <property type="entry name" value="Lysyl oxidase 4 isoform X1"/>
    <property type="match status" value="2"/>
</dbReference>
<evidence type="ECO:0000256" key="5">
    <source>
        <dbReference type="SAM" id="Coils"/>
    </source>
</evidence>
<dbReference type="PROSITE" id="PS00514">
    <property type="entry name" value="FIBRINOGEN_C_1"/>
    <property type="match status" value="1"/>
</dbReference>
<dbReference type="KEGG" id="bfo:118407461"/>
<feature type="domain" description="Fibrinogen C-terminal" evidence="9">
    <location>
        <begin position="556"/>
        <end position="673"/>
    </location>
</feature>
<evidence type="ECO:0000256" key="3">
    <source>
        <dbReference type="ARBA" id="ARBA00023180"/>
    </source>
</evidence>
<evidence type="ECO:0000256" key="1">
    <source>
        <dbReference type="ARBA" id="ARBA00022729"/>
    </source>
</evidence>
<evidence type="ECO:0000256" key="2">
    <source>
        <dbReference type="ARBA" id="ARBA00023157"/>
    </source>
</evidence>
<dbReference type="FunFam" id="3.10.250.10:FF:000011">
    <property type="entry name" value="Scavenger receptor class A member 5"/>
    <property type="match status" value="1"/>
</dbReference>
<organism evidence="10 11">
    <name type="scientific">Branchiostoma floridae</name>
    <name type="common">Florida lancelet</name>
    <name type="synonym">Amphioxus</name>
    <dbReference type="NCBI Taxonomy" id="7739"/>
    <lineage>
        <taxon>Eukaryota</taxon>
        <taxon>Metazoa</taxon>
        <taxon>Chordata</taxon>
        <taxon>Cephalochordata</taxon>
        <taxon>Leptocardii</taxon>
        <taxon>Amphioxiformes</taxon>
        <taxon>Branchiostomatidae</taxon>
        <taxon>Branchiostoma</taxon>
    </lineage>
</organism>
<feature type="disulfide bond" evidence="4">
    <location>
        <begin position="385"/>
        <end position="395"/>
    </location>
</feature>
<evidence type="ECO:0000313" key="10">
    <source>
        <dbReference type="Proteomes" id="UP000001554"/>
    </source>
</evidence>
<dbReference type="Pfam" id="PF00147">
    <property type="entry name" value="Fibrinogen_C"/>
    <property type="match status" value="1"/>
</dbReference>
<proteinExistence type="predicted"/>
<dbReference type="InterPro" id="IPR036056">
    <property type="entry name" value="Fibrinogen-like_C"/>
</dbReference>
<dbReference type="Pfam" id="PF00530">
    <property type="entry name" value="SRCR"/>
    <property type="match status" value="3"/>
</dbReference>
<dbReference type="RefSeq" id="XP_035663829.1">
    <property type="nucleotide sequence ID" value="XM_035807936.1"/>
</dbReference>
<dbReference type="OrthoDB" id="536948at2759"/>
<name>A0A9J7KHQ9_BRAFL</name>
<dbReference type="PANTHER" id="PTHR48071">
    <property type="entry name" value="SRCR DOMAIN-CONTAINING PROTEIN"/>
    <property type="match status" value="1"/>
</dbReference>
<evidence type="ECO:0000313" key="11">
    <source>
        <dbReference type="RefSeq" id="XP_035663829.1"/>
    </source>
</evidence>
<dbReference type="SMART" id="SM00186">
    <property type="entry name" value="FBG"/>
    <property type="match status" value="1"/>
</dbReference>
<feature type="domain" description="SRCR" evidence="8">
    <location>
        <begin position="420"/>
        <end position="520"/>
    </location>
</feature>
<dbReference type="Gene3D" id="3.90.215.10">
    <property type="entry name" value="Gamma Fibrinogen, chain A, domain 1"/>
    <property type="match status" value="1"/>
</dbReference>
<feature type="domain" description="SRCR" evidence="8">
    <location>
        <begin position="208"/>
        <end position="309"/>
    </location>
</feature>
<dbReference type="InterPro" id="IPR020837">
    <property type="entry name" value="Fibrinogen_CS"/>
</dbReference>
<feature type="signal peptide" evidence="7">
    <location>
        <begin position="1"/>
        <end position="20"/>
    </location>
</feature>
<evidence type="ECO:0000259" key="8">
    <source>
        <dbReference type="PROSITE" id="PS50287"/>
    </source>
</evidence>
<feature type="disulfide bond" evidence="4">
    <location>
        <begin position="278"/>
        <end position="288"/>
    </location>
</feature>
<dbReference type="InterPro" id="IPR002181">
    <property type="entry name" value="Fibrinogen_a/b/g_C_dom"/>
</dbReference>
<dbReference type="PROSITE" id="PS51406">
    <property type="entry name" value="FIBRINOGEN_C_2"/>
    <property type="match status" value="1"/>
</dbReference>
<evidence type="ECO:0000256" key="4">
    <source>
        <dbReference type="PROSITE-ProRule" id="PRU00196"/>
    </source>
</evidence>
<feature type="disulfide bond" evidence="4">
    <location>
        <begin position="234"/>
        <end position="298"/>
    </location>
</feature>
<dbReference type="SMART" id="SM00202">
    <property type="entry name" value="SR"/>
    <property type="match status" value="3"/>
</dbReference>
<feature type="chain" id="PRO_5039892123" evidence="7">
    <location>
        <begin position="21"/>
        <end position="673"/>
    </location>
</feature>
<dbReference type="PRINTS" id="PR00258">
    <property type="entry name" value="SPERACTRCPTR"/>
</dbReference>
<dbReference type="GO" id="GO:0016020">
    <property type="term" value="C:membrane"/>
    <property type="evidence" value="ECO:0007669"/>
    <property type="project" value="InterPro"/>
</dbReference>
<keyword evidence="10" id="KW-1185">Reference proteome</keyword>